<sequence>MIPAELIMELSKFTQFNRKWANCRVSFAFDKFMLKKLGIWLIEMKKMAQLCKGSIEELCLTINSIVDDQTKSQAACRAYNVLKNFIERVPTLPTLPDLADLSLDEDDYAVSVLNKCSDAVQLCCQSPQSSAAALARLDDYISGMNDFAI</sequence>
<protein>
    <submittedName>
        <fullName evidence="1">Uncharacterized protein</fullName>
    </submittedName>
</protein>
<dbReference type="EMBL" id="JBICBT010000837">
    <property type="protein sequence ID" value="KAL3097645.1"/>
    <property type="molecule type" value="Genomic_DNA"/>
</dbReference>
<dbReference type="AlphaFoldDB" id="A0ABD2K4H8"/>
<comment type="caution">
    <text evidence="1">The sequence shown here is derived from an EMBL/GenBank/DDBJ whole genome shotgun (WGS) entry which is preliminary data.</text>
</comment>
<keyword evidence="2" id="KW-1185">Reference proteome</keyword>
<evidence type="ECO:0000313" key="1">
    <source>
        <dbReference type="EMBL" id="KAL3097645.1"/>
    </source>
</evidence>
<reference evidence="1 2" key="1">
    <citation type="submission" date="2024-10" db="EMBL/GenBank/DDBJ databases">
        <authorList>
            <person name="Kim D."/>
        </authorList>
    </citation>
    <scope>NUCLEOTIDE SEQUENCE [LARGE SCALE GENOMIC DNA]</scope>
    <source>
        <strain evidence="1">BH-2024</strain>
    </source>
</reference>
<evidence type="ECO:0000313" key="2">
    <source>
        <dbReference type="Proteomes" id="UP001620626"/>
    </source>
</evidence>
<name>A0ABD2K4H8_9BILA</name>
<proteinExistence type="predicted"/>
<dbReference type="Proteomes" id="UP001620626">
    <property type="component" value="Unassembled WGS sequence"/>
</dbReference>
<accession>A0ABD2K4H8</accession>
<organism evidence="1 2">
    <name type="scientific">Heterodera trifolii</name>
    <dbReference type="NCBI Taxonomy" id="157864"/>
    <lineage>
        <taxon>Eukaryota</taxon>
        <taxon>Metazoa</taxon>
        <taxon>Ecdysozoa</taxon>
        <taxon>Nematoda</taxon>
        <taxon>Chromadorea</taxon>
        <taxon>Rhabditida</taxon>
        <taxon>Tylenchina</taxon>
        <taxon>Tylenchomorpha</taxon>
        <taxon>Tylenchoidea</taxon>
        <taxon>Heteroderidae</taxon>
        <taxon>Heteroderinae</taxon>
        <taxon>Heterodera</taxon>
    </lineage>
</organism>
<gene>
    <name evidence="1" type="ORF">niasHT_020318</name>
</gene>